<name>A0A7X6FRB4_9HYPH</name>
<sequence length="55" mass="6203">MWGEALEMTANVTDMPLVRREMTTKERLSRGVIFPVKDAIDFAACLTTFPRSTVV</sequence>
<comment type="caution">
    <text evidence="1">The sequence shown here is derived from an EMBL/GenBank/DDBJ whole genome shotgun (WGS) entry which is preliminary data.</text>
</comment>
<evidence type="ECO:0000313" key="2">
    <source>
        <dbReference type="Proteomes" id="UP000558475"/>
    </source>
</evidence>
<accession>A0A7X6FRB4</accession>
<dbReference type="Proteomes" id="UP000558475">
    <property type="component" value="Unassembled WGS sequence"/>
</dbReference>
<organism evidence="1 2">
    <name type="scientific">Brucella tritici</name>
    <dbReference type="NCBI Taxonomy" id="94626"/>
    <lineage>
        <taxon>Bacteria</taxon>
        <taxon>Pseudomonadati</taxon>
        <taxon>Pseudomonadota</taxon>
        <taxon>Alphaproteobacteria</taxon>
        <taxon>Hyphomicrobiales</taxon>
        <taxon>Brucellaceae</taxon>
        <taxon>Brucella/Ochrobactrum group</taxon>
        <taxon>Brucella</taxon>
    </lineage>
</organism>
<protein>
    <submittedName>
        <fullName evidence="1">Uncharacterized protein</fullName>
    </submittedName>
</protein>
<dbReference type="AlphaFoldDB" id="A0A7X6FRB4"/>
<dbReference type="EMBL" id="JAAXZB010000001">
    <property type="protein sequence ID" value="NKW09249.1"/>
    <property type="molecule type" value="Genomic_DNA"/>
</dbReference>
<gene>
    <name evidence="1" type="ORF">HGG76_03770</name>
</gene>
<proteinExistence type="predicted"/>
<reference evidence="1 2" key="1">
    <citation type="submission" date="2020-04" db="EMBL/GenBank/DDBJ databases">
        <title>Whole genome sequencing of clinical and environmental type strains of Ochrobactrum.</title>
        <authorList>
            <person name="Dharne M."/>
        </authorList>
    </citation>
    <scope>NUCLEOTIDE SEQUENCE [LARGE SCALE GENOMIC DNA]</scope>
    <source>
        <strain evidence="1 2">DSM 13340</strain>
    </source>
</reference>
<evidence type="ECO:0000313" key="1">
    <source>
        <dbReference type="EMBL" id="NKW09249.1"/>
    </source>
</evidence>